<feature type="transmembrane region" description="Helical" evidence="1">
    <location>
        <begin position="430"/>
        <end position="448"/>
    </location>
</feature>
<dbReference type="KEGG" id="cpf:CPF_0879"/>
<dbReference type="PaxDb" id="195103-CPF_0879"/>
<feature type="transmembrane region" description="Helical" evidence="1">
    <location>
        <begin position="495"/>
        <end position="515"/>
    </location>
</feature>
<feature type="transmembrane region" description="Helical" evidence="1">
    <location>
        <begin position="201"/>
        <end position="220"/>
    </location>
</feature>
<reference evidence="2 3" key="1">
    <citation type="journal article" date="2006" name="Genome Res.">
        <title>Skewed genomic variability in strains of the toxigenic bacterial pathogen, Clostridium perfringens.</title>
        <authorList>
            <person name="Myers G.S."/>
            <person name="Rasko D.A."/>
            <person name="Cheung J.K."/>
            <person name="Ravel J."/>
            <person name="Seshadri R."/>
            <person name="Deboy R.T."/>
            <person name="Ren Q."/>
            <person name="Varga J."/>
            <person name="Awad M.M."/>
            <person name="Brinkac L.M."/>
            <person name="Daugherty S.C."/>
            <person name="Haft D.H."/>
            <person name="Dodson R.J."/>
            <person name="Madupu R."/>
            <person name="Nelson W.C."/>
            <person name="Rosovitz M.J."/>
            <person name="Sullivan S.A."/>
            <person name="Khouri H."/>
            <person name="Dimitrov G.I."/>
            <person name="Watkins K.L."/>
            <person name="Mulligan S."/>
            <person name="Benton J."/>
            <person name="Radune D."/>
            <person name="Fisher D.J."/>
            <person name="Atkins H.S."/>
            <person name="Hiscox T."/>
            <person name="Jost B.H."/>
            <person name="Billington S.J."/>
            <person name="Songer J.G."/>
            <person name="McClane B.A."/>
            <person name="Titball R.W."/>
            <person name="Rood J.I."/>
            <person name="Melville S.B."/>
            <person name="Paulsen I.T."/>
        </authorList>
    </citation>
    <scope>NUCLEOTIDE SEQUENCE [LARGE SCALE GENOMIC DNA]</scope>
    <source>
        <strain evidence="3">ATCC 13124 / DSM 756 / JCM 1290 / NCIMB 6125 / NCTC 8237 / S 107 / Type A</strain>
    </source>
</reference>
<dbReference type="Proteomes" id="UP000001823">
    <property type="component" value="Chromosome"/>
</dbReference>
<gene>
    <name evidence="2" type="ordered locus">CPF_0879</name>
</gene>
<evidence type="ECO:0000313" key="2">
    <source>
        <dbReference type="EMBL" id="ABG82446.1"/>
    </source>
</evidence>
<keyword evidence="1" id="KW-1133">Transmembrane helix</keyword>
<evidence type="ECO:0000313" key="3">
    <source>
        <dbReference type="Proteomes" id="UP000001823"/>
    </source>
</evidence>
<feature type="transmembrane region" description="Helical" evidence="1">
    <location>
        <begin position="454"/>
        <end position="475"/>
    </location>
</feature>
<feature type="transmembrane region" description="Helical" evidence="1">
    <location>
        <begin position="521"/>
        <end position="540"/>
    </location>
</feature>
<evidence type="ECO:0000256" key="1">
    <source>
        <dbReference type="SAM" id="Phobius"/>
    </source>
</evidence>
<name>A0A0H2YNJ0_CLOP1</name>
<organism evidence="2 3">
    <name type="scientific">Clostridium perfringens (strain ATCC 13124 / DSM 756 / JCM 1290 / NCIMB 6125 / NCTC 8237 / Type A)</name>
    <dbReference type="NCBI Taxonomy" id="195103"/>
    <lineage>
        <taxon>Bacteria</taxon>
        <taxon>Bacillati</taxon>
        <taxon>Bacillota</taxon>
        <taxon>Clostridia</taxon>
        <taxon>Eubacteriales</taxon>
        <taxon>Clostridiaceae</taxon>
        <taxon>Clostridium</taxon>
    </lineage>
</organism>
<feature type="transmembrane region" description="Helical" evidence="1">
    <location>
        <begin position="161"/>
        <end position="189"/>
    </location>
</feature>
<accession>A0A0H2YNJ0</accession>
<protein>
    <submittedName>
        <fullName evidence="2">ABC transporter, permease protein</fullName>
    </submittedName>
</protein>
<feature type="transmembrane region" description="Helical" evidence="1">
    <location>
        <begin position="383"/>
        <end position="402"/>
    </location>
</feature>
<keyword evidence="1" id="KW-0472">Membrane</keyword>
<dbReference type="EMBL" id="CP000246">
    <property type="protein sequence ID" value="ABG82446.1"/>
    <property type="molecule type" value="Genomic_DNA"/>
</dbReference>
<sequence>MKKDKSLAVVHRLRGFYEKLGVDYEMMRLILETKLTMDKRREPTITMNNKNNDEKDNSFGKALILYGVMGTFMSILIIIKHNIMLQMAVYFGFFMFVIGSSFIADFAYVLLDVRDKNLLGITGVSSKTINAAKITNILIYMTKLSLAYGGVGILVSLRYGILFTLVFILEIILINLFMILITAFIYYLVLKFFNGEKLKDIINGVQIVLTVGIMIMYQLVGRLFDFLDVGSRFTITSWWQGFIAPLWFAAPLEIIESGVIDRTLIIFTVLAILAPILSILIYFKIAKKFEDYIQKLNDNTYKGKDRIPFSFKIGNLVCRSSTEKSFFNFTVNIIKSERNFKLKTYPNIAMSLVFPFIFLFNFIRSYESFADWKNHMASSNEFFTLYICIFMLTPVILMVKYSDQFKASWIYKAVPIDDMASIFKGVYKGVFYKMILPVYIVLALVYLWVFGLRIIPQIIAILFVIIILNLITVKLMDKHLPFSVSFKDGEKMDDLGITLFIFMLSGIFGVVHYIINRLNYGVYIFILIELILIWILWTIISKSKYHKIN</sequence>
<feature type="transmembrane region" description="Helical" evidence="1">
    <location>
        <begin position="344"/>
        <end position="363"/>
    </location>
</feature>
<keyword evidence="3" id="KW-1185">Reference proteome</keyword>
<feature type="transmembrane region" description="Helical" evidence="1">
    <location>
        <begin position="264"/>
        <end position="283"/>
    </location>
</feature>
<dbReference type="STRING" id="195103.CPF_0879"/>
<keyword evidence="1" id="KW-0812">Transmembrane</keyword>
<feature type="transmembrane region" description="Helical" evidence="1">
    <location>
        <begin position="89"/>
        <end position="111"/>
    </location>
</feature>
<dbReference type="eggNOG" id="ENOG502Z7WB">
    <property type="taxonomic scope" value="Bacteria"/>
</dbReference>
<proteinExistence type="predicted"/>
<dbReference type="AlphaFoldDB" id="A0A0H2YNJ0"/>
<dbReference type="HOGENOM" id="CLU_035812_0_0_9"/>
<feature type="transmembrane region" description="Helical" evidence="1">
    <location>
        <begin position="137"/>
        <end position="155"/>
    </location>
</feature>
<feature type="transmembrane region" description="Helical" evidence="1">
    <location>
        <begin position="63"/>
        <end position="83"/>
    </location>
</feature>
<dbReference type="RefSeq" id="WP_011590417.1">
    <property type="nucleotide sequence ID" value="NC_008261.1"/>
</dbReference>